<keyword evidence="2" id="KW-1185">Reference proteome</keyword>
<gene>
    <name evidence="1" type="ORF">H8M03_04115</name>
</gene>
<name>A0A7G9L5T5_9SPHN</name>
<dbReference type="KEGG" id="ssau:H8M03_04115"/>
<keyword evidence="1" id="KW-0449">Lipoprotein</keyword>
<reference evidence="1 2" key="1">
    <citation type="submission" date="2020-08" db="EMBL/GenBank/DDBJ databases">
        <title>Sphingomonas sp. sand1-3 16S ribosomal RNA gene Genome sequencing and assembly.</title>
        <authorList>
            <person name="Kang M."/>
        </authorList>
    </citation>
    <scope>NUCLEOTIDE SEQUENCE [LARGE SCALE GENOMIC DNA]</scope>
    <source>
        <strain evidence="2">sand1-3</strain>
    </source>
</reference>
<proteinExistence type="predicted"/>
<dbReference type="Proteomes" id="UP000515861">
    <property type="component" value="Chromosome"/>
</dbReference>
<evidence type="ECO:0000313" key="2">
    <source>
        <dbReference type="Proteomes" id="UP000515861"/>
    </source>
</evidence>
<evidence type="ECO:0000313" key="1">
    <source>
        <dbReference type="EMBL" id="QNM83984.1"/>
    </source>
</evidence>
<dbReference type="InterPro" id="IPR025985">
    <property type="entry name" value="YnbE"/>
</dbReference>
<dbReference type="RefSeq" id="WP_187480938.1">
    <property type="nucleotide sequence ID" value="NZ_CP060697.1"/>
</dbReference>
<accession>A0A7G9L5T5</accession>
<organism evidence="1 2">
    <name type="scientific">Sphingomonas sabuli</name>
    <dbReference type="NCBI Taxonomy" id="2764186"/>
    <lineage>
        <taxon>Bacteria</taxon>
        <taxon>Pseudomonadati</taxon>
        <taxon>Pseudomonadota</taxon>
        <taxon>Alphaproteobacteria</taxon>
        <taxon>Sphingomonadales</taxon>
        <taxon>Sphingomonadaceae</taxon>
        <taxon>Sphingomonas</taxon>
    </lineage>
</organism>
<sequence>MKAVLRLSAITAMAVPLASCITVKAPEKPIEINLNVDIRQEVLVRLQQDVEQLIQNNPDAFPTTPGRTQ</sequence>
<dbReference type="EMBL" id="CP060697">
    <property type="protein sequence ID" value="QNM83984.1"/>
    <property type="molecule type" value="Genomic_DNA"/>
</dbReference>
<dbReference type="Pfam" id="PF13617">
    <property type="entry name" value="Lipoprotein_19"/>
    <property type="match status" value="1"/>
</dbReference>
<dbReference type="AlphaFoldDB" id="A0A7G9L5T5"/>
<protein>
    <submittedName>
        <fullName evidence="1">YnbE family lipoprotein</fullName>
    </submittedName>
</protein>